<dbReference type="PROSITE" id="PS50011">
    <property type="entry name" value="PROTEIN_KINASE_DOM"/>
    <property type="match status" value="1"/>
</dbReference>
<comment type="similarity">
    <text evidence="9">Belongs to the protein kinase superfamily. CMGC Ser/Thr protein kinase family. HIPK subfamily.</text>
</comment>
<dbReference type="Gene3D" id="3.30.200.20">
    <property type="entry name" value="Phosphorylase Kinase, domain 1"/>
    <property type="match status" value="1"/>
</dbReference>
<dbReference type="InterPro" id="IPR011009">
    <property type="entry name" value="Kinase-like_dom_sf"/>
</dbReference>
<protein>
    <recommendedName>
        <fullName evidence="1">non-specific serine/threonine protein kinase</fullName>
        <ecNumber evidence="1">2.7.11.1</ecNumber>
    </recommendedName>
</protein>
<dbReference type="GO" id="GO:0005634">
    <property type="term" value="C:nucleus"/>
    <property type="evidence" value="ECO:0007669"/>
    <property type="project" value="TreeGrafter"/>
</dbReference>
<evidence type="ECO:0000256" key="5">
    <source>
        <dbReference type="ARBA" id="ARBA00022777"/>
    </source>
</evidence>
<feature type="region of interest" description="Disordered" evidence="11">
    <location>
        <begin position="658"/>
        <end position="782"/>
    </location>
</feature>
<feature type="region of interest" description="Disordered" evidence="11">
    <location>
        <begin position="74"/>
        <end position="111"/>
    </location>
</feature>
<dbReference type="Gene3D" id="1.10.510.10">
    <property type="entry name" value="Transferase(Phosphotransferase) domain 1"/>
    <property type="match status" value="1"/>
</dbReference>
<keyword evidence="6 10" id="KW-0067">ATP-binding</keyword>
<keyword evidence="14" id="KW-1185">Reference proteome</keyword>
<evidence type="ECO:0000256" key="2">
    <source>
        <dbReference type="ARBA" id="ARBA00022527"/>
    </source>
</evidence>
<organism evidence="13 14">
    <name type="scientific">Lepeophtheirus salmonis</name>
    <name type="common">Salmon louse</name>
    <name type="synonym">Caligus salmonis</name>
    <dbReference type="NCBI Taxonomy" id="72036"/>
    <lineage>
        <taxon>Eukaryota</taxon>
        <taxon>Metazoa</taxon>
        <taxon>Ecdysozoa</taxon>
        <taxon>Arthropoda</taxon>
        <taxon>Crustacea</taxon>
        <taxon>Multicrustacea</taxon>
        <taxon>Hexanauplia</taxon>
        <taxon>Copepoda</taxon>
        <taxon>Siphonostomatoida</taxon>
        <taxon>Caligidae</taxon>
        <taxon>Lepeophtheirus</taxon>
    </lineage>
</organism>
<dbReference type="GO" id="GO:0004674">
    <property type="term" value="F:protein serine/threonine kinase activity"/>
    <property type="evidence" value="ECO:0007669"/>
    <property type="project" value="UniProtKB-KW"/>
</dbReference>
<evidence type="ECO:0000256" key="11">
    <source>
        <dbReference type="SAM" id="MobiDB-lite"/>
    </source>
</evidence>
<keyword evidence="2" id="KW-0723">Serine/threonine-protein kinase</keyword>
<dbReference type="PROSITE" id="PS00108">
    <property type="entry name" value="PROTEIN_KINASE_ST"/>
    <property type="match status" value="1"/>
</dbReference>
<proteinExistence type="inferred from homology"/>
<feature type="binding site" evidence="10">
    <location>
        <position position="159"/>
    </location>
    <ligand>
        <name>ATP</name>
        <dbReference type="ChEBI" id="CHEBI:30616"/>
    </ligand>
</feature>
<dbReference type="EC" id="2.7.11.1" evidence="1"/>
<feature type="region of interest" description="Disordered" evidence="11">
    <location>
        <begin position="1036"/>
        <end position="1056"/>
    </location>
</feature>
<dbReference type="InterPro" id="IPR050494">
    <property type="entry name" value="Ser_Thr_dual-spec_kinase"/>
</dbReference>
<evidence type="ECO:0000256" key="7">
    <source>
        <dbReference type="ARBA" id="ARBA00047899"/>
    </source>
</evidence>
<dbReference type="SMART" id="SM00220">
    <property type="entry name" value="S_TKc"/>
    <property type="match status" value="1"/>
</dbReference>
<evidence type="ECO:0000256" key="4">
    <source>
        <dbReference type="ARBA" id="ARBA00022741"/>
    </source>
</evidence>
<evidence type="ECO:0000256" key="3">
    <source>
        <dbReference type="ARBA" id="ARBA00022679"/>
    </source>
</evidence>
<evidence type="ECO:0000256" key="6">
    <source>
        <dbReference type="ARBA" id="ARBA00022840"/>
    </source>
</evidence>
<evidence type="ECO:0000256" key="10">
    <source>
        <dbReference type="PROSITE-ProRule" id="PRU10141"/>
    </source>
</evidence>
<keyword evidence="5" id="KW-0418">Kinase</keyword>
<comment type="catalytic activity">
    <reaction evidence="8">
        <text>L-seryl-[protein] + ATP = O-phospho-L-seryl-[protein] + ADP + H(+)</text>
        <dbReference type="Rhea" id="RHEA:17989"/>
        <dbReference type="Rhea" id="RHEA-COMP:9863"/>
        <dbReference type="Rhea" id="RHEA-COMP:11604"/>
        <dbReference type="ChEBI" id="CHEBI:15378"/>
        <dbReference type="ChEBI" id="CHEBI:29999"/>
        <dbReference type="ChEBI" id="CHEBI:30616"/>
        <dbReference type="ChEBI" id="CHEBI:83421"/>
        <dbReference type="ChEBI" id="CHEBI:456216"/>
        <dbReference type="EC" id="2.7.11.1"/>
    </reaction>
</comment>
<evidence type="ECO:0000259" key="12">
    <source>
        <dbReference type="PROSITE" id="PS50011"/>
    </source>
</evidence>
<evidence type="ECO:0000313" key="13">
    <source>
        <dbReference type="EMBL" id="CAF2762852.1"/>
    </source>
</evidence>
<dbReference type="AlphaFoldDB" id="A0A7R8CC62"/>
<dbReference type="PANTHER" id="PTHR24058">
    <property type="entry name" value="DUAL SPECIFICITY PROTEIN KINASE"/>
    <property type="match status" value="1"/>
</dbReference>
<dbReference type="SUPFAM" id="SSF56112">
    <property type="entry name" value="Protein kinase-like (PK-like)"/>
    <property type="match status" value="1"/>
</dbReference>
<evidence type="ECO:0000256" key="8">
    <source>
        <dbReference type="ARBA" id="ARBA00048679"/>
    </source>
</evidence>
<dbReference type="OrthoDB" id="10030361at2759"/>
<sequence>MKQRKEIRGRCYGSGDLTNDSSKISSSYPFSTQYNSCSGILNSLEFFDLIHKVELSYIVAGLVKVEHYRKRKADGPIVGHHHQHHSKTTTVGSNSQSSGKHAVSSSSSSTDGDYQLVQHEVLYSPLNNRYEVLEFLGRGTFGQVAKCWKKGTNEIVAIKILKNHPSYARQGQIEVSILSRLAQENSDEFNFRNKYYTALLKLKQLGLIHADLKPENIMLLDPVRQPYRVKVIDFGSASHVSKAICNTYLQSRYYRAPEIILGLPFCEAIDMWSLGCVVAELFLGWPLYPGSSEYDQIRYISQTQGLPPEHMLNKSSSSKTTKFFYRDRDSSYPFWRLKTPEEHEMETKIKSKEARKYIFNCLEDMGQVNVPTDLDRGELLAEKVDRREFIDLLKRMLTMVQERRITPSEALNHPFITMTHMADYAHCANVKASARMMDTCKRTPSTNANNSANSASLMANLVPRSNGNVTLAFNNQLHRVRTGGDRPNYDPHIHPQSTHQLVPSALVPVQTANYQSLPSPAGAKHVVVQGSAQGSNAAVAAAAAAAALQLQPPPPSLLSSQPPPPHHPQQYVPVTMVESNGRQMLAAVQASWPGTTRQMALVPSWQQLQSDDLLRPIPCPLIVDAAWIPDQTTFQPSVTASIYDRPSLRANNVVERAAYASSKRPTKGPPPPAHNNNTSYSGRYVKKEPNQLSPVKKRIKENHSFQQSAHHPSPPRSITINDTPPLTYQSIKQSENNNVPEVITISDSEEESAPDIKPSVTKTKVTPPSSETPTRSHIPSCVTVADSDEDYHTRRTPQQPQNKVKAEILSNDSSIDTSLNSSTTYNHKNSSSLSVKNRLLAKAQSELTLSTLKEEELTTSFYRNTDSNSSHFYKNRPLDTSQEYFQQLCVQDANRDRVDREYTSATLRDSQQNTVPQSVHHQSTREGLIFRESGPPPLAHPSDYSRGGVGTSGGPHPPVEYIQPPAAHSNHAFQSPADVLTVHRAAAAQVGRHYSPTGGAPSDLYAAAAAAAVAAAAAPTTVYVTTAGYQQIAIPPPPAHHSRHGGGAPGLGAPTHPLPAHMQPGAFLPSHQVAAAAAAAAAAPYGYAPLSPGKTRYLY</sequence>
<keyword evidence="3 13" id="KW-0808">Transferase</keyword>
<dbReference type="GO" id="GO:0004713">
    <property type="term" value="F:protein tyrosine kinase activity"/>
    <property type="evidence" value="ECO:0007669"/>
    <property type="project" value="TreeGrafter"/>
</dbReference>
<keyword evidence="4 10" id="KW-0547">Nucleotide-binding</keyword>
<feature type="domain" description="Protein kinase" evidence="12">
    <location>
        <begin position="130"/>
        <end position="416"/>
    </location>
</feature>
<name>A0A7R8CC62_LEPSM</name>
<feature type="compositionally biased region" description="Polar residues" evidence="11">
    <location>
        <begin position="760"/>
        <end position="777"/>
    </location>
</feature>
<feature type="region of interest" description="Disordered" evidence="11">
    <location>
        <begin position="904"/>
        <end position="957"/>
    </location>
</feature>
<evidence type="ECO:0000313" key="14">
    <source>
        <dbReference type="Proteomes" id="UP000675881"/>
    </source>
</evidence>
<reference evidence="13" key="1">
    <citation type="submission" date="2021-02" db="EMBL/GenBank/DDBJ databases">
        <authorList>
            <person name="Bekaert M."/>
        </authorList>
    </citation>
    <scope>NUCLEOTIDE SEQUENCE</scope>
    <source>
        <strain evidence="13">IoA-00</strain>
    </source>
</reference>
<dbReference type="PANTHER" id="PTHR24058:SF17">
    <property type="entry name" value="HOMEODOMAIN INTERACTING PROTEIN KINASE, ISOFORM D"/>
    <property type="match status" value="1"/>
</dbReference>
<dbReference type="GO" id="GO:0005524">
    <property type="term" value="F:ATP binding"/>
    <property type="evidence" value="ECO:0007669"/>
    <property type="project" value="UniProtKB-UniRule"/>
</dbReference>
<feature type="compositionally biased region" description="Polar residues" evidence="11">
    <location>
        <begin position="904"/>
        <end position="921"/>
    </location>
</feature>
<dbReference type="InterPro" id="IPR008271">
    <property type="entry name" value="Ser/Thr_kinase_AS"/>
</dbReference>
<dbReference type="Pfam" id="PF00069">
    <property type="entry name" value="Pkinase"/>
    <property type="match status" value="1"/>
</dbReference>
<evidence type="ECO:0000256" key="9">
    <source>
        <dbReference type="ARBA" id="ARBA00061380"/>
    </source>
</evidence>
<dbReference type="PROSITE" id="PS00107">
    <property type="entry name" value="PROTEIN_KINASE_ATP"/>
    <property type="match status" value="1"/>
</dbReference>
<dbReference type="GO" id="GO:0005737">
    <property type="term" value="C:cytoplasm"/>
    <property type="evidence" value="ECO:0007669"/>
    <property type="project" value="TreeGrafter"/>
</dbReference>
<dbReference type="Proteomes" id="UP000675881">
    <property type="component" value="Chromosome 1"/>
</dbReference>
<feature type="compositionally biased region" description="Polar residues" evidence="11">
    <location>
        <begin position="704"/>
        <end position="739"/>
    </location>
</feature>
<accession>A0A7R8CC62</accession>
<dbReference type="EMBL" id="HG994580">
    <property type="protein sequence ID" value="CAF2762852.1"/>
    <property type="molecule type" value="Genomic_DNA"/>
</dbReference>
<evidence type="ECO:0000256" key="1">
    <source>
        <dbReference type="ARBA" id="ARBA00012513"/>
    </source>
</evidence>
<feature type="compositionally biased region" description="Low complexity" evidence="11">
    <location>
        <begin position="95"/>
        <end position="109"/>
    </location>
</feature>
<gene>
    <name evidence="13" type="ORF">LSAA_1266</name>
</gene>
<dbReference type="InterPro" id="IPR017441">
    <property type="entry name" value="Protein_kinase_ATP_BS"/>
</dbReference>
<dbReference type="InterPro" id="IPR000719">
    <property type="entry name" value="Prot_kinase_dom"/>
</dbReference>
<dbReference type="FunFam" id="1.10.510.10:FF:000029">
    <property type="entry name" value="Homeodomain-interacting protein kinase 2 isoform 1"/>
    <property type="match status" value="1"/>
</dbReference>
<comment type="catalytic activity">
    <reaction evidence="7">
        <text>L-threonyl-[protein] + ATP = O-phospho-L-threonyl-[protein] + ADP + H(+)</text>
        <dbReference type="Rhea" id="RHEA:46608"/>
        <dbReference type="Rhea" id="RHEA-COMP:11060"/>
        <dbReference type="Rhea" id="RHEA-COMP:11605"/>
        <dbReference type="ChEBI" id="CHEBI:15378"/>
        <dbReference type="ChEBI" id="CHEBI:30013"/>
        <dbReference type="ChEBI" id="CHEBI:30616"/>
        <dbReference type="ChEBI" id="CHEBI:61977"/>
        <dbReference type="ChEBI" id="CHEBI:456216"/>
        <dbReference type="EC" id="2.7.11.1"/>
    </reaction>
</comment>